<dbReference type="GO" id="GO:0034472">
    <property type="term" value="P:snRNA 3'-end processing"/>
    <property type="evidence" value="ECO:0007669"/>
    <property type="project" value="TreeGrafter"/>
</dbReference>
<dbReference type="GO" id="GO:0032039">
    <property type="term" value="C:integrator complex"/>
    <property type="evidence" value="ECO:0007669"/>
    <property type="project" value="InterPro"/>
</dbReference>
<evidence type="ECO:0000313" key="5">
    <source>
        <dbReference type="Proteomes" id="UP000663828"/>
    </source>
</evidence>
<comment type="caution">
    <text evidence="3">The sequence shown here is derived from an EMBL/GenBank/DDBJ whole genome shotgun (WGS) entry which is preliminary data.</text>
</comment>
<evidence type="ECO:0000259" key="1">
    <source>
        <dbReference type="Pfam" id="PF14837"/>
    </source>
</evidence>
<dbReference type="InterPro" id="IPR040316">
    <property type="entry name" value="INTS5"/>
</dbReference>
<keyword evidence="5" id="KW-1185">Reference proteome</keyword>
<organism evidence="3 5">
    <name type="scientific">Adineta ricciae</name>
    <name type="common">Rotifer</name>
    <dbReference type="NCBI Taxonomy" id="249248"/>
    <lineage>
        <taxon>Eukaryota</taxon>
        <taxon>Metazoa</taxon>
        <taxon>Spiralia</taxon>
        <taxon>Gnathifera</taxon>
        <taxon>Rotifera</taxon>
        <taxon>Eurotatoria</taxon>
        <taxon>Bdelloidea</taxon>
        <taxon>Adinetida</taxon>
        <taxon>Adinetidae</taxon>
        <taxon>Adineta</taxon>
    </lineage>
</organism>
<dbReference type="Proteomes" id="UP000663828">
    <property type="component" value="Unassembled WGS sequence"/>
</dbReference>
<feature type="domain" description="Integrator complex subunit 5 N-terminal" evidence="1">
    <location>
        <begin position="7"/>
        <end position="203"/>
    </location>
</feature>
<name>A0A813NYH7_ADIRI</name>
<proteinExistence type="predicted"/>
<gene>
    <name evidence="4" type="ORF">EDS130_LOCUS11289</name>
    <name evidence="3" type="ORF">XAT740_LOCUS26</name>
</gene>
<dbReference type="Proteomes" id="UP000663852">
    <property type="component" value="Unassembled WGS sequence"/>
</dbReference>
<protein>
    <recommendedName>
        <fullName evidence="6">Integrator complex subunit 5 C-terminal domain-containing protein</fullName>
    </recommendedName>
</protein>
<dbReference type="Pfam" id="PF14837">
    <property type="entry name" value="INTS5_N"/>
    <property type="match status" value="1"/>
</dbReference>
<accession>A0A813NYH7</accession>
<reference evidence="3" key="1">
    <citation type="submission" date="2021-02" db="EMBL/GenBank/DDBJ databases">
        <authorList>
            <person name="Nowell W R."/>
        </authorList>
    </citation>
    <scope>NUCLEOTIDE SEQUENCE</scope>
</reference>
<dbReference type="PANTHER" id="PTHR31697">
    <property type="entry name" value="INTEGRATOR COMPLEX SUBUNIT 5"/>
    <property type="match status" value="1"/>
</dbReference>
<sequence>MTSSNQLSQDFAFFIHHSADSRTLTTPDNLERTCSICLNLLTTFPSARDAIFDYFNSLIRVGVHCFIQNVSLVANVSDLLTTIESKLISLATQSQSWADILAQWSIDQLFDLTVRYANEANIKKCETLDDRIHLWTQCQAAMVLIKICSACITHDSTTANNALNKYLEASIRSRPVFDWVTVSLSLRCGQTLISHLIQLSLQEASQFQIVHGVRSIYAVWSSLEIIAEQEPQVFHQVLTQQIQSLLASDDIQKHVSILPLIQMIFVVTTGPLCDIVYYSLYRSLNALNLRRLCSSIRQTKSIDIPQLTNEFLSGLLRVRTDAFQIIQFILSFIHEEIPADQDEIELTLHHSCQHILQQLCHECHYKFRLQKDNQKPAIPILSTLRLSFDYLLDLLNYTKHPQKIQLVNDLCFNIALYNGDETMIKYVQYIFTRSTAIDILQDVYLEFEYYHSNCVRDSLNLIFEQDDSSKIAICLENLLKLLSIDERTFSNSRSIHSIIWSLITHFSRFLSENAADYHLICQIFLQLHCYNTLPSYEHILQLACSFTDLHMKIIEDNDENLMDNLLLWRDTLWNFLSFNNHDFRLFTMITLIDVIVPKLSPFDKIDDTSTTRRTMDVSSSLLEQNLSVNNMISNRVPSRSFKKNFMTDRWIKIPIQHLDQYNILMTDVFNELISNENSQKSQLILSLATSLIDNILPDSTIDSQFDDDQYKTPNERNLALIRRLDDQPFVWILFEMIATDSTAFHLCMPIVRCLLCALIVQWENFRGEDRAKTFVKQLMLSTNLIILLKKARFLPPPLNEIYELFPFITAYDCFTLLLNIWSYLKQNQQMSQTRLLPTSQPMIARDSIYFDPIRYVIQKNIADVGPIAEHFLHLQLQNTVSIS</sequence>
<feature type="domain" description="Integrator complex subunit 5 C-terminal" evidence="2">
    <location>
        <begin position="232"/>
        <end position="862"/>
    </location>
</feature>
<evidence type="ECO:0008006" key="6">
    <source>
        <dbReference type="Google" id="ProtNLM"/>
    </source>
</evidence>
<evidence type="ECO:0000259" key="2">
    <source>
        <dbReference type="Pfam" id="PF14838"/>
    </source>
</evidence>
<dbReference type="OrthoDB" id="69088at2759"/>
<dbReference type="AlphaFoldDB" id="A0A813NYH7"/>
<evidence type="ECO:0000313" key="4">
    <source>
        <dbReference type="EMBL" id="CAF0930967.1"/>
    </source>
</evidence>
<dbReference type="EMBL" id="CAJNOR010000001">
    <property type="protein sequence ID" value="CAF0743297.1"/>
    <property type="molecule type" value="Genomic_DNA"/>
</dbReference>
<dbReference type="InterPro" id="IPR029444">
    <property type="entry name" value="INTS5_C"/>
</dbReference>
<dbReference type="PANTHER" id="PTHR31697:SF2">
    <property type="entry name" value="INTEGRATOR COMPLEX SUBUNIT 5"/>
    <property type="match status" value="1"/>
</dbReference>
<dbReference type="InterPro" id="IPR029445">
    <property type="entry name" value="INTS5_N"/>
</dbReference>
<dbReference type="Pfam" id="PF14838">
    <property type="entry name" value="INTS5_C"/>
    <property type="match status" value="1"/>
</dbReference>
<evidence type="ECO:0000313" key="3">
    <source>
        <dbReference type="EMBL" id="CAF0743297.1"/>
    </source>
</evidence>
<dbReference type="EMBL" id="CAJNOJ010000041">
    <property type="protein sequence ID" value="CAF0930967.1"/>
    <property type="molecule type" value="Genomic_DNA"/>
</dbReference>